<accession>A0A7W7HXQ3</accession>
<proteinExistence type="inferred from homology"/>
<evidence type="ECO:0000259" key="7">
    <source>
        <dbReference type="Pfam" id="PF00892"/>
    </source>
</evidence>
<organism evidence="8 9">
    <name type="scientific">Actinoplanes digitatis</name>
    <dbReference type="NCBI Taxonomy" id="1868"/>
    <lineage>
        <taxon>Bacteria</taxon>
        <taxon>Bacillati</taxon>
        <taxon>Actinomycetota</taxon>
        <taxon>Actinomycetes</taxon>
        <taxon>Micromonosporales</taxon>
        <taxon>Micromonosporaceae</taxon>
        <taxon>Actinoplanes</taxon>
    </lineage>
</organism>
<evidence type="ECO:0000256" key="5">
    <source>
        <dbReference type="ARBA" id="ARBA00023136"/>
    </source>
</evidence>
<keyword evidence="9" id="KW-1185">Reference proteome</keyword>
<feature type="transmembrane region" description="Helical" evidence="6">
    <location>
        <begin position="144"/>
        <end position="164"/>
    </location>
</feature>
<feature type="transmembrane region" description="Helical" evidence="6">
    <location>
        <begin position="262"/>
        <end position="280"/>
    </location>
</feature>
<evidence type="ECO:0000256" key="2">
    <source>
        <dbReference type="ARBA" id="ARBA00007362"/>
    </source>
</evidence>
<feature type="transmembrane region" description="Helical" evidence="6">
    <location>
        <begin position="208"/>
        <end position="227"/>
    </location>
</feature>
<dbReference type="InterPro" id="IPR050638">
    <property type="entry name" value="AA-Vitamin_Transporters"/>
</dbReference>
<feature type="domain" description="EamA" evidence="7">
    <location>
        <begin position="146"/>
        <end position="277"/>
    </location>
</feature>
<comment type="subcellular location">
    <subcellularLocation>
        <location evidence="1">Membrane</location>
        <topology evidence="1">Multi-pass membrane protein</topology>
    </subcellularLocation>
</comment>
<comment type="caution">
    <text evidence="8">The sequence shown here is derived from an EMBL/GenBank/DDBJ whole genome shotgun (WGS) entry which is preliminary data.</text>
</comment>
<evidence type="ECO:0000256" key="1">
    <source>
        <dbReference type="ARBA" id="ARBA00004141"/>
    </source>
</evidence>
<evidence type="ECO:0000313" key="8">
    <source>
        <dbReference type="EMBL" id="MBB4762702.1"/>
    </source>
</evidence>
<reference evidence="8 9" key="1">
    <citation type="submission" date="2020-08" db="EMBL/GenBank/DDBJ databases">
        <title>Sequencing the genomes of 1000 actinobacteria strains.</title>
        <authorList>
            <person name="Klenk H.-P."/>
        </authorList>
    </citation>
    <scope>NUCLEOTIDE SEQUENCE [LARGE SCALE GENOMIC DNA]</scope>
    <source>
        <strain evidence="8 9">DSM 43149</strain>
    </source>
</reference>
<dbReference type="GO" id="GO:0016020">
    <property type="term" value="C:membrane"/>
    <property type="evidence" value="ECO:0007669"/>
    <property type="project" value="UniProtKB-SubCell"/>
</dbReference>
<evidence type="ECO:0000256" key="3">
    <source>
        <dbReference type="ARBA" id="ARBA00022692"/>
    </source>
</evidence>
<protein>
    <submittedName>
        <fullName evidence="8">Drug/metabolite transporter (DMT)-like permease</fullName>
    </submittedName>
</protein>
<dbReference type="PANTHER" id="PTHR32322">
    <property type="entry name" value="INNER MEMBRANE TRANSPORTER"/>
    <property type="match status" value="1"/>
</dbReference>
<keyword evidence="3 6" id="KW-0812">Transmembrane</keyword>
<dbReference type="PANTHER" id="PTHR32322:SF9">
    <property type="entry name" value="AMINO-ACID METABOLITE EFFLUX PUMP-RELATED"/>
    <property type="match status" value="1"/>
</dbReference>
<feature type="transmembrane region" description="Helical" evidence="6">
    <location>
        <begin position="34"/>
        <end position="53"/>
    </location>
</feature>
<comment type="similarity">
    <text evidence="2">Belongs to the EamA transporter family.</text>
</comment>
<gene>
    <name evidence="8" type="ORF">BJ971_003258</name>
</gene>
<dbReference type="Pfam" id="PF00892">
    <property type="entry name" value="EamA"/>
    <property type="match status" value="2"/>
</dbReference>
<dbReference type="EMBL" id="JACHNH010000001">
    <property type="protein sequence ID" value="MBB4762702.1"/>
    <property type="molecule type" value="Genomic_DNA"/>
</dbReference>
<feature type="transmembrane region" description="Helical" evidence="6">
    <location>
        <begin position="60"/>
        <end position="82"/>
    </location>
</feature>
<feature type="transmembrane region" description="Helical" evidence="6">
    <location>
        <begin position="176"/>
        <end position="196"/>
    </location>
</feature>
<evidence type="ECO:0000256" key="6">
    <source>
        <dbReference type="SAM" id="Phobius"/>
    </source>
</evidence>
<feature type="transmembrane region" description="Helical" evidence="6">
    <location>
        <begin position="120"/>
        <end position="138"/>
    </location>
</feature>
<evidence type="ECO:0000256" key="4">
    <source>
        <dbReference type="ARBA" id="ARBA00022989"/>
    </source>
</evidence>
<dbReference type="Proteomes" id="UP000578112">
    <property type="component" value="Unassembled WGS sequence"/>
</dbReference>
<dbReference type="InterPro" id="IPR000620">
    <property type="entry name" value="EamA_dom"/>
</dbReference>
<keyword evidence="4 6" id="KW-1133">Transmembrane helix</keyword>
<dbReference type="RefSeq" id="WP_184993985.1">
    <property type="nucleotide sequence ID" value="NZ_BOMK01000006.1"/>
</dbReference>
<name>A0A7W7HXQ3_9ACTN</name>
<dbReference type="AlphaFoldDB" id="A0A7W7HXQ3"/>
<keyword evidence="5 6" id="KW-0472">Membrane</keyword>
<feature type="transmembrane region" description="Helical" evidence="6">
    <location>
        <begin position="234"/>
        <end position="256"/>
    </location>
</feature>
<feature type="transmembrane region" description="Helical" evidence="6">
    <location>
        <begin position="88"/>
        <end position="111"/>
    </location>
</feature>
<evidence type="ECO:0000313" key="9">
    <source>
        <dbReference type="Proteomes" id="UP000578112"/>
    </source>
</evidence>
<dbReference type="InterPro" id="IPR037185">
    <property type="entry name" value="EmrE-like"/>
</dbReference>
<sequence>MKSRFLILALLWGSSFTLIKEALAGLAPAQLVLARLALGAAVLLAVAAARRAVLPRDLAVYGHLAAAALFGNVIPFLLLSYGERSAGAGIAGVLVGATPLLTLTVAAFALAEERATARKLAGLLAGFAGLVVVVAPWHGAGGSAAGELACFGAAVSYALGFVYVRRFLSPRHLAPIALAAGQVSAAVVLQAAVSPFLEWGPVTVTPRIVASVVLLGVLSTGLAYVLYFRLIAEVGATTASAVNYVVPIAAVLVGAAFLGERITWNVVAGGLIVLLGMGYAENRLRRPAGGVSPAWTVRPRRRTAPEPAGREPR</sequence>
<feature type="domain" description="EamA" evidence="7">
    <location>
        <begin position="6"/>
        <end position="134"/>
    </location>
</feature>
<dbReference type="SUPFAM" id="SSF103481">
    <property type="entry name" value="Multidrug resistance efflux transporter EmrE"/>
    <property type="match status" value="2"/>
</dbReference>